<dbReference type="Proteomes" id="UP001314170">
    <property type="component" value="Unassembled WGS sequence"/>
</dbReference>
<evidence type="ECO:0000313" key="2">
    <source>
        <dbReference type="EMBL" id="CAK7339843.1"/>
    </source>
</evidence>
<sequence>MEKVSLKMSFLATILVVASCMPFSKTTGADVDVIAETKQESFKELVMQKGPCTSDHDCLQYCPPPRCSDRQCEINVGRC</sequence>
<evidence type="ECO:0000313" key="3">
    <source>
        <dbReference type="Proteomes" id="UP001314170"/>
    </source>
</evidence>
<feature type="signal peptide" evidence="1">
    <location>
        <begin position="1"/>
        <end position="28"/>
    </location>
</feature>
<evidence type="ECO:0000256" key="1">
    <source>
        <dbReference type="SAM" id="SignalP"/>
    </source>
</evidence>
<dbReference type="EMBL" id="CAWUPB010001158">
    <property type="protein sequence ID" value="CAK7339843.1"/>
    <property type="molecule type" value="Genomic_DNA"/>
</dbReference>
<dbReference type="PROSITE" id="PS51257">
    <property type="entry name" value="PROKAR_LIPOPROTEIN"/>
    <property type="match status" value="1"/>
</dbReference>
<protein>
    <submittedName>
        <fullName evidence="2">Uncharacterized protein</fullName>
    </submittedName>
</protein>
<feature type="chain" id="PRO_5043718456" evidence="1">
    <location>
        <begin position="29"/>
        <end position="79"/>
    </location>
</feature>
<feature type="non-terminal residue" evidence="2">
    <location>
        <position position="79"/>
    </location>
</feature>
<gene>
    <name evidence="2" type="ORF">DCAF_LOCUS14919</name>
</gene>
<keyword evidence="1" id="KW-0732">Signal</keyword>
<name>A0AAV1RUV4_9ROSI</name>
<organism evidence="2 3">
    <name type="scientific">Dovyalis caffra</name>
    <dbReference type="NCBI Taxonomy" id="77055"/>
    <lineage>
        <taxon>Eukaryota</taxon>
        <taxon>Viridiplantae</taxon>
        <taxon>Streptophyta</taxon>
        <taxon>Embryophyta</taxon>
        <taxon>Tracheophyta</taxon>
        <taxon>Spermatophyta</taxon>
        <taxon>Magnoliopsida</taxon>
        <taxon>eudicotyledons</taxon>
        <taxon>Gunneridae</taxon>
        <taxon>Pentapetalae</taxon>
        <taxon>rosids</taxon>
        <taxon>fabids</taxon>
        <taxon>Malpighiales</taxon>
        <taxon>Salicaceae</taxon>
        <taxon>Flacourtieae</taxon>
        <taxon>Dovyalis</taxon>
    </lineage>
</organism>
<keyword evidence="3" id="KW-1185">Reference proteome</keyword>
<reference evidence="2 3" key="1">
    <citation type="submission" date="2024-01" db="EMBL/GenBank/DDBJ databases">
        <authorList>
            <person name="Waweru B."/>
        </authorList>
    </citation>
    <scope>NUCLEOTIDE SEQUENCE [LARGE SCALE GENOMIC DNA]</scope>
</reference>
<comment type="caution">
    <text evidence="2">The sequence shown here is derived from an EMBL/GenBank/DDBJ whole genome shotgun (WGS) entry which is preliminary data.</text>
</comment>
<accession>A0AAV1RUV4</accession>
<proteinExistence type="predicted"/>
<dbReference type="AlphaFoldDB" id="A0AAV1RUV4"/>